<dbReference type="OrthoDB" id="4107844at2759"/>
<feature type="domain" description="SnoaL-like" evidence="1">
    <location>
        <begin position="72"/>
        <end position="156"/>
    </location>
</feature>
<name>A0A4Z1IP19_9HELO</name>
<sequence>MLVFGYVWVLDKHSTIRLGRLNVGILPPKIPQTYIIPYCFNITLVQTQTRAVELACGNLFKVFGNYDAASHREAIESFYHEDGIVYEPYGEIIQGHDAIDKRVQEILEQNVDWEFKTVGPVKQKQDLVVIAWTFGPKGEVALEGTDVIIVENGKIKVLYGLLGDQADVKL</sequence>
<dbReference type="SUPFAM" id="SSF54427">
    <property type="entry name" value="NTF2-like"/>
    <property type="match status" value="1"/>
</dbReference>
<accession>A0A4Z1IP19</accession>
<dbReference type="InterPro" id="IPR037401">
    <property type="entry name" value="SnoaL-like"/>
</dbReference>
<keyword evidence="3" id="KW-1185">Reference proteome</keyword>
<dbReference type="Proteomes" id="UP000297452">
    <property type="component" value="Unassembled WGS sequence"/>
</dbReference>
<proteinExistence type="predicted"/>
<gene>
    <name evidence="2" type="ORF">BOTNAR_0102g00230</name>
</gene>
<dbReference type="AlphaFoldDB" id="A0A4Z1IP19"/>
<evidence type="ECO:0000259" key="1">
    <source>
        <dbReference type="Pfam" id="PF12680"/>
    </source>
</evidence>
<organism evidence="2 3">
    <name type="scientific">Botryotinia narcissicola</name>
    <dbReference type="NCBI Taxonomy" id="278944"/>
    <lineage>
        <taxon>Eukaryota</taxon>
        <taxon>Fungi</taxon>
        <taxon>Dikarya</taxon>
        <taxon>Ascomycota</taxon>
        <taxon>Pezizomycotina</taxon>
        <taxon>Leotiomycetes</taxon>
        <taxon>Helotiales</taxon>
        <taxon>Sclerotiniaceae</taxon>
        <taxon>Botryotinia</taxon>
    </lineage>
</organism>
<evidence type="ECO:0000313" key="3">
    <source>
        <dbReference type="Proteomes" id="UP000297452"/>
    </source>
</evidence>
<comment type="caution">
    <text evidence="2">The sequence shown here is derived from an EMBL/GenBank/DDBJ whole genome shotgun (WGS) entry which is preliminary data.</text>
</comment>
<dbReference type="InterPro" id="IPR032710">
    <property type="entry name" value="NTF2-like_dom_sf"/>
</dbReference>
<reference evidence="2 3" key="1">
    <citation type="submission" date="2017-12" db="EMBL/GenBank/DDBJ databases">
        <title>Comparative genomics of Botrytis spp.</title>
        <authorList>
            <person name="Valero-Jimenez C.A."/>
            <person name="Tapia P."/>
            <person name="Veloso J."/>
            <person name="Silva-Moreno E."/>
            <person name="Staats M."/>
            <person name="Valdes J.H."/>
            <person name="Van Kan J.A.L."/>
        </authorList>
    </citation>
    <scope>NUCLEOTIDE SEQUENCE [LARGE SCALE GENOMIC DNA]</scope>
    <source>
        <strain evidence="2 3">MUCL2120</strain>
    </source>
</reference>
<dbReference type="STRING" id="278944.A0A4Z1IP19"/>
<evidence type="ECO:0000313" key="2">
    <source>
        <dbReference type="EMBL" id="TGO63321.1"/>
    </source>
</evidence>
<dbReference type="Pfam" id="PF12680">
    <property type="entry name" value="SnoaL_2"/>
    <property type="match status" value="1"/>
</dbReference>
<dbReference type="Gene3D" id="3.10.450.50">
    <property type="match status" value="1"/>
</dbReference>
<dbReference type="EMBL" id="PQXJ01000102">
    <property type="protein sequence ID" value="TGO63321.1"/>
    <property type="molecule type" value="Genomic_DNA"/>
</dbReference>
<protein>
    <recommendedName>
        <fullName evidence="1">SnoaL-like domain-containing protein</fullName>
    </recommendedName>
</protein>